<evidence type="ECO:0000256" key="4">
    <source>
        <dbReference type="ARBA" id="ARBA00022692"/>
    </source>
</evidence>
<feature type="compositionally biased region" description="Low complexity" evidence="8">
    <location>
        <begin position="1"/>
        <end position="14"/>
    </location>
</feature>
<keyword evidence="3" id="KW-1003">Cell membrane</keyword>
<dbReference type="Gene3D" id="1.10.3720.10">
    <property type="entry name" value="MetI-like"/>
    <property type="match status" value="1"/>
</dbReference>
<feature type="domain" description="ABC transmembrane type-1" evidence="9">
    <location>
        <begin position="131"/>
        <end position="326"/>
    </location>
</feature>
<evidence type="ECO:0000256" key="8">
    <source>
        <dbReference type="SAM" id="MobiDB-lite"/>
    </source>
</evidence>
<evidence type="ECO:0000259" key="9">
    <source>
        <dbReference type="PROSITE" id="PS50928"/>
    </source>
</evidence>
<dbReference type="RefSeq" id="WP_208269161.1">
    <property type="nucleotide sequence ID" value="NZ_BAAAGM010000003.1"/>
</dbReference>
<dbReference type="PANTHER" id="PTHR43744:SF4">
    <property type="entry name" value="OSMOPROTECTIVE COMPOUNDS UPTAKE PERMEASE PROTEIN GGTD"/>
    <property type="match status" value="1"/>
</dbReference>
<evidence type="ECO:0000313" key="11">
    <source>
        <dbReference type="Proteomes" id="UP000666915"/>
    </source>
</evidence>
<name>A0ABS3R3D7_9ACTN</name>
<feature type="transmembrane region" description="Helical" evidence="7">
    <location>
        <begin position="131"/>
        <end position="159"/>
    </location>
</feature>
<dbReference type="PROSITE" id="PS50928">
    <property type="entry name" value="ABC_TM1"/>
    <property type="match status" value="1"/>
</dbReference>
<feature type="compositionally biased region" description="Gly residues" evidence="8">
    <location>
        <begin position="16"/>
        <end position="30"/>
    </location>
</feature>
<keyword evidence="6 7" id="KW-0472">Membrane</keyword>
<sequence length="340" mass="36195">MSTADGTDVTPDGAPDGDGGTETVTGGTGAGAAPEKDRAANGAAANGAAGAPRRSVASRLVGRAGGTVVQAMLVLVALFWLVPTFGLFVESLRSTEDNNAGGWWKIFSHPSQITTSAYSSLLDKPDFVDSFWNTVLITVPATVLVVAIASLAAYAFAWLEFPGRDWLFLIVVALLVVPVQVALLPVAKLYGNIDVGGFKMYGSITGVVLFHVAFGLPFAIFLLRNFFAAIPRDLLEAARMDGGSEWTIFRRVIFPLGGPAIASLGIFQFLWVWNDLLVALVFANTGAQPMTKWLQSQMRQFTGNIDILAPGAFLSLLVPLAVFFAFQRYFVQGVLAGSVK</sequence>
<keyword evidence="4 7" id="KW-0812">Transmembrane</keyword>
<feature type="transmembrane region" description="Helical" evidence="7">
    <location>
        <begin position="307"/>
        <end position="326"/>
    </location>
</feature>
<feature type="transmembrane region" description="Helical" evidence="7">
    <location>
        <begin position="248"/>
        <end position="270"/>
    </location>
</feature>
<accession>A0ABS3R3D7</accession>
<gene>
    <name evidence="10" type="ORF">J4557_24920</name>
</gene>
<dbReference type="PANTHER" id="PTHR43744">
    <property type="entry name" value="ABC TRANSPORTER PERMEASE PROTEIN MG189-RELATED-RELATED"/>
    <property type="match status" value="1"/>
</dbReference>
<keyword evidence="2 7" id="KW-0813">Transport</keyword>
<dbReference type="CDD" id="cd06261">
    <property type="entry name" value="TM_PBP2"/>
    <property type="match status" value="1"/>
</dbReference>
<dbReference type="InterPro" id="IPR000515">
    <property type="entry name" value="MetI-like"/>
</dbReference>
<proteinExistence type="inferred from homology"/>
<evidence type="ECO:0000256" key="5">
    <source>
        <dbReference type="ARBA" id="ARBA00022989"/>
    </source>
</evidence>
<evidence type="ECO:0000256" key="6">
    <source>
        <dbReference type="ARBA" id="ARBA00023136"/>
    </source>
</evidence>
<feature type="transmembrane region" description="Helical" evidence="7">
    <location>
        <begin position="207"/>
        <end position="227"/>
    </location>
</feature>
<comment type="caution">
    <text evidence="10">The sequence shown here is derived from an EMBL/GenBank/DDBJ whole genome shotgun (WGS) entry which is preliminary data.</text>
</comment>
<evidence type="ECO:0000256" key="3">
    <source>
        <dbReference type="ARBA" id="ARBA00022475"/>
    </source>
</evidence>
<dbReference type="InterPro" id="IPR035906">
    <property type="entry name" value="MetI-like_sf"/>
</dbReference>
<feature type="transmembrane region" description="Helical" evidence="7">
    <location>
        <begin position="166"/>
        <end position="187"/>
    </location>
</feature>
<dbReference type="Pfam" id="PF00528">
    <property type="entry name" value="BPD_transp_1"/>
    <property type="match status" value="1"/>
</dbReference>
<protein>
    <submittedName>
        <fullName evidence="10">Carbohydrate ABC transporter permease</fullName>
    </submittedName>
</protein>
<dbReference type="EMBL" id="JAGEOK010000016">
    <property type="protein sequence ID" value="MBO2440774.1"/>
    <property type="molecule type" value="Genomic_DNA"/>
</dbReference>
<evidence type="ECO:0000313" key="10">
    <source>
        <dbReference type="EMBL" id="MBO2440774.1"/>
    </source>
</evidence>
<feature type="region of interest" description="Disordered" evidence="8">
    <location>
        <begin position="1"/>
        <end position="48"/>
    </location>
</feature>
<keyword evidence="5 7" id="KW-1133">Transmembrane helix</keyword>
<comment type="subcellular location">
    <subcellularLocation>
        <location evidence="1 7">Cell membrane</location>
        <topology evidence="1 7">Multi-pass membrane protein</topology>
    </subcellularLocation>
</comment>
<dbReference type="SUPFAM" id="SSF161098">
    <property type="entry name" value="MetI-like"/>
    <property type="match status" value="1"/>
</dbReference>
<evidence type="ECO:0000256" key="7">
    <source>
        <dbReference type="RuleBase" id="RU363032"/>
    </source>
</evidence>
<dbReference type="Proteomes" id="UP000666915">
    <property type="component" value="Unassembled WGS sequence"/>
</dbReference>
<feature type="transmembrane region" description="Helical" evidence="7">
    <location>
        <begin position="60"/>
        <end position="82"/>
    </location>
</feature>
<reference evidence="10 11" key="1">
    <citation type="submission" date="2021-03" db="EMBL/GenBank/DDBJ databases">
        <authorList>
            <person name="Kanchanasin P."/>
            <person name="Saeng-In P."/>
            <person name="Phongsopitanun W."/>
            <person name="Yuki M."/>
            <person name="Kudo T."/>
            <person name="Ohkuma M."/>
            <person name="Tanasupawat S."/>
        </authorList>
    </citation>
    <scope>NUCLEOTIDE SEQUENCE [LARGE SCALE GENOMIC DNA]</scope>
    <source>
        <strain evidence="10 11">L46</strain>
    </source>
</reference>
<evidence type="ECO:0000256" key="2">
    <source>
        <dbReference type="ARBA" id="ARBA00022448"/>
    </source>
</evidence>
<comment type="similarity">
    <text evidence="7">Belongs to the binding-protein-dependent transport system permease family.</text>
</comment>
<keyword evidence="11" id="KW-1185">Reference proteome</keyword>
<organism evidence="10 11">
    <name type="scientific">Actinomadura nitritigenes</name>
    <dbReference type="NCBI Taxonomy" id="134602"/>
    <lineage>
        <taxon>Bacteria</taxon>
        <taxon>Bacillati</taxon>
        <taxon>Actinomycetota</taxon>
        <taxon>Actinomycetes</taxon>
        <taxon>Streptosporangiales</taxon>
        <taxon>Thermomonosporaceae</taxon>
        <taxon>Actinomadura</taxon>
    </lineage>
</organism>
<evidence type="ECO:0000256" key="1">
    <source>
        <dbReference type="ARBA" id="ARBA00004651"/>
    </source>
</evidence>